<reference evidence="10" key="1">
    <citation type="submission" date="2020-01" db="EMBL/GenBank/DDBJ databases">
        <authorList>
            <person name="Meier V. D."/>
            <person name="Meier V D."/>
        </authorList>
    </citation>
    <scope>NUCLEOTIDE SEQUENCE</scope>
    <source>
        <strain evidence="10">HLG_WM_MAG_12</strain>
    </source>
</reference>
<evidence type="ECO:0000259" key="9">
    <source>
        <dbReference type="PROSITE" id="PS51918"/>
    </source>
</evidence>
<keyword evidence="2" id="KW-0004">4Fe-4S</keyword>
<dbReference type="PROSITE" id="PS01278">
    <property type="entry name" value="MTTASE_RADICAL"/>
    <property type="match status" value="1"/>
</dbReference>
<dbReference type="Pfam" id="PF04055">
    <property type="entry name" value="Radical_SAM"/>
    <property type="match status" value="1"/>
</dbReference>
<evidence type="ECO:0000256" key="6">
    <source>
        <dbReference type="ARBA" id="ARBA00023004"/>
    </source>
</evidence>
<dbReference type="SFLD" id="SFLDS00029">
    <property type="entry name" value="Radical_SAM"/>
    <property type="match status" value="1"/>
</dbReference>
<dbReference type="SFLD" id="SFLDG01082">
    <property type="entry name" value="B12-binding_domain_containing"/>
    <property type="match status" value="1"/>
</dbReference>
<evidence type="ECO:0000256" key="5">
    <source>
        <dbReference type="ARBA" id="ARBA00022723"/>
    </source>
</evidence>
<protein>
    <submittedName>
        <fullName evidence="10">tRNA-t(6)A37 methylthiotransferase</fullName>
    </submittedName>
</protein>
<dbReference type="InterPro" id="IPR013848">
    <property type="entry name" value="Methylthiotransferase_N"/>
</dbReference>
<keyword evidence="3 10" id="KW-0808">Transferase</keyword>
<dbReference type="InterPro" id="IPR038135">
    <property type="entry name" value="Methylthiotransferase_N_sf"/>
</dbReference>
<evidence type="ECO:0000256" key="7">
    <source>
        <dbReference type="ARBA" id="ARBA00023014"/>
    </source>
</evidence>
<dbReference type="InterPro" id="IPR006467">
    <property type="entry name" value="MiaB-like_bact"/>
</dbReference>
<feature type="domain" description="MTTase N-terminal" evidence="8">
    <location>
        <begin position="2"/>
        <end position="109"/>
    </location>
</feature>
<dbReference type="Pfam" id="PF00919">
    <property type="entry name" value="UPF0004"/>
    <property type="match status" value="1"/>
</dbReference>
<dbReference type="InterPro" id="IPR007197">
    <property type="entry name" value="rSAM"/>
</dbReference>
<keyword evidence="6" id="KW-0408">Iron</keyword>
<evidence type="ECO:0000259" key="8">
    <source>
        <dbReference type="PROSITE" id="PS51449"/>
    </source>
</evidence>
<dbReference type="Gene3D" id="3.40.50.12160">
    <property type="entry name" value="Methylthiotransferase, N-terminal domain"/>
    <property type="match status" value="1"/>
</dbReference>
<dbReference type="AlphaFoldDB" id="A0A6S6T871"/>
<dbReference type="Gene3D" id="3.80.30.20">
    <property type="entry name" value="tm_1862 like domain"/>
    <property type="match status" value="1"/>
</dbReference>
<dbReference type="PANTHER" id="PTHR11918">
    <property type="entry name" value="RADICAL SAM PROTEINS"/>
    <property type="match status" value="1"/>
</dbReference>
<keyword evidence="5" id="KW-0479">Metal-binding</keyword>
<dbReference type="InterPro" id="IPR006638">
    <property type="entry name" value="Elp3/MiaA/NifB-like_rSAM"/>
</dbReference>
<dbReference type="CDD" id="cd01335">
    <property type="entry name" value="Radical_SAM"/>
    <property type="match status" value="1"/>
</dbReference>
<proteinExistence type="predicted"/>
<dbReference type="PROSITE" id="PS51918">
    <property type="entry name" value="RADICAL_SAM"/>
    <property type="match status" value="1"/>
</dbReference>
<name>A0A6S6T871_9BACT</name>
<keyword evidence="7" id="KW-0411">Iron-sulfur</keyword>
<dbReference type="PANTHER" id="PTHR11918:SF45">
    <property type="entry name" value="THREONYLCARBAMOYLADENOSINE TRNA METHYLTHIOTRANSFERASE"/>
    <property type="match status" value="1"/>
</dbReference>
<dbReference type="InterPro" id="IPR020612">
    <property type="entry name" value="Methylthiotransferase_CS"/>
</dbReference>
<sequence length="411" mass="47026">MKKVYFKTFGCRTNIYDTALMQKQLSDFTQATHENEADIIVVASCTVTNQADTRARSYINKHNKTKKVILSGCGAISRGEELYDKGLVEGVIGHSYKEDINSLLKREKKFLKLGDLNFIDKTIVDKFETARAFIKIQEGCNFNCSYCIIPSVRGKARSQDENFILAQIANLAELGYEEFILTGTNIGSYGKDTASSLAKLLKKISYTKGLKRIRLGSIEPSQIDTEFKELLGEPWLEKHLHIALQHSNEEMLKIMRRRNHLKNDLELFYEIADKGFALGTDYIVGHPGESEELFNDGYKNLIDFPLTHIHAFTYSKRSGTHAATLKNQVSNKIAKQRLAQITDLVNEKNHEFRKQNNQNLDIFIEEKKNEKFHGYDQYFNKIILTSKDDLLHKWVSLDSSEVKPECNYGTI</sequence>
<dbReference type="PROSITE" id="PS51449">
    <property type="entry name" value="MTTASE_N"/>
    <property type="match status" value="1"/>
</dbReference>
<dbReference type="GO" id="GO:0035598">
    <property type="term" value="F:tRNA (N(6)-L-threonylcarbamoyladenosine(37)-C(2))-methylthiotransferase activity"/>
    <property type="evidence" value="ECO:0007669"/>
    <property type="project" value="TreeGrafter"/>
</dbReference>
<dbReference type="GO" id="GO:0051539">
    <property type="term" value="F:4 iron, 4 sulfur cluster binding"/>
    <property type="evidence" value="ECO:0007669"/>
    <property type="project" value="UniProtKB-KW"/>
</dbReference>
<evidence type="ECO:0000256" key="1">
    <source>
        <dbReference type="ARBA" id="ARBA00001966"/>
    </source>
</evidence>
<comment type="cofactor">
    <cofactor evidence="1">
        <name>[4Fe-4S] cluster</name>
        <dbReference type="ChEBI" id="CHEBI:49883"/>
    </cofactor>
</comment>
<dbReference type="GO" id="GO:0046872">
    <property type="term" value="F:metal ion binding"/>
    <property type="evidence" value="ECO:0007669"/>
    <property type="project" value="UniProtKB-KW"/>
</dbReference>
<gene>
    <name evidence="10" type="ORF">HELGO_WM9051</name>
</gene>
<evidence type="ECO:0000256" key="3">
    <source>
        <dbReference type="ARBA" id="ARBA00022679"/>
    </source>
</evidence>
<dbReference type="SUPFAM" id="SSF102114">
    <property type="entry name" value="Radical SAM enzymes"/>
    <property type="match status" value="1"/>
</dbReference>
<feature type="domain" description="Radical SAM core" evidence="9">
    <location>
        <begin position="126"/>
        <end position="351"/>
    </location>
</feature>
<organism evidence="10">
    <name type="scientific">uncultured Campylobacterales bacterium</name>
    <dbReference type="NCBI Taxonomy" id="352960"/>
    <lineage>
        <taxon>Bacteria</taxon>
        <taxon>Pseudomonadati</taxon>
        <taxon>Campylobacterota</taxon>
        <taxon>Epsilonproteobacteria</taxon>
        <taxon>Campylobacterales</taxon>
        <taxon>environmental samples</taxon>
    </lineage>
</organism>
<dbReference type="NCBIfam" id="TIGR00089">
    <property type="entry name" value="MiaB/RimO family radical SAM methylthiotransferase"/>
    <property type="match status" value="1"/>
</dbReference>
<evidence type="ECO:0000313" key="10">
    <source>
        <dbReference type="EMBL" id="CAA6815483.1"/>
    </source>
</evidence>
<dbReference type="InterPro" id="IPR023404">
    <property type="entry name" value="rSAM_horseshoe"/>
</dbReference>
<dbReference type="EMBL" id="CACVAW010000067">
    <property type="protein sequence ID" value="CAA6815483.1"/>
    <property type="molecule type" value="Genomic_DNA"/>
</dbReference>
<keyword evidence="4" id="KW-0949">S-adenosyl-L-methionine</keyword>
<accession>A0A6S6T871</accession>
<dbReference type="InterPro" id="IPR058240">
    <property type="entry name" value="rSAM_sf"/>
</dbReference>
<dbReference type="InterPro" id="IPR005839">
    <property type="entry name" value="Methylthiotransferase"/>
</dbReference>
<evidence type="ECO:0000256" key="2">
    <source>
        <dbReference type="ARBA" id="ARBA00022485"/>
    </source>
</evidence>
<dbReference type="SMART" id="SM00729">
    <property type="entry name" value="Elp3"/>
    <property type="match status" value="1"/>
</dbReference>
<evidence type="ECO:0000256" key="4">
    <source>
        <dbReference type="ARBA" id="ARBA00022691"/>
    </source>
</evidence>
<dbReference type="NCBIfam" id="TIGR01579">
    <property type="entry name" value="MiaB-like-C"/>
    <property type="match status" value="1"/>
</dbReference>